<dbReference type="InterPro" id="IPR054692">
    <property type="entry name" value="LeuA-like_post-cat"/>
</dbReference>
<dbReference type="PROSITE" id="PS00816">
    <property type="entry name" value="AIPM_HOMOCIT_SYNTH_2"/>
    <property type="match status" value="1"/>
</dbReference>
<dbReference type="Proteomes" id="UP001595833">
    <property type="component" value="Unassembled WGS sequence"/>
</dbReference>
<evidence type="ECO:0000256" key="1">
    <source>
        <dbReference type="ARBA" id="ARBA00000064"/>
    </source>
</evidence>
<comment type="caution">
    <text evidence="8">The sequence shown here is derived from an EMBL/GenBank/DDBJ whole genome shotgun (WGS) entry which is preliminary data.</text>
</comment>
<evidence type="ECO:0000256" key="2">
    <source>
        <dbReference type="ARBA" id="ARBA00009767"/>
    </source>
</evidence>
<dbReference type="InterPro" id="IPR036230">
    <property type="entry name" value="LeuA_allosteric_dom_sf"/>
</dbReference>
<name>A0ABV9Y7D1_9PSEU</name>
<dbReference type="EMBL" id="JBHSJB010000033">
    <property type="protein sequence ID" value="MFC5058610.1"/>
    <property type="molecule type" value="Genomic_DNA"/>
</dbReference>
<dbReference type="InterPro" id="IPR000891">
    <property type="entry name" value="PYR_CT"/>
</dbReference>
<keyword evidence="9" id="KW-1185">Reference proteome</keyword>
<sequence>MTLSPEQHRTFRARDMGAQTPSGMPVHKYAPYQPIGLEDRTWPGRRLTRAPLWGSVDLRDGNQALLEPMDVARKRVMFDLLVSMGFKEIEVGYPASSQDDYDFVRHLIETDSIPDDVIIQVLCSMRTDAIDRSVDAVRGADRAVLQYINPTSVAQRRVVFHAGREETLALALKGTRHAVRLQEELRETELYLSYVPESWSQTEPDFGVEICNAVQEYCAPRTDHTLRIALPVTVECFPPHELADRIEYTCRHLAHRDRTIVTLHPHNDRGSAVAASELAILAGVDRVEGCLFGNGERTGNVCLPTLAMNLFSQGIDPMLDLRDLDRVRSVVEECNQLPVHARHPWVGEFVYTSFAGTHQDAIAKGLKAREQEGDPDAVWDVPYLAVDPRDIGRSYQALIRINTQSGKGGIAHLLLSTRGLTLPRSLQIDFAHVMQEFCEQRGGEVGAEELWEIFSERYVAPGTGHDVGAAGALGISTAGWTPGDWKNPVSRAFTAQEVPGAVQGVTSEPLKGHAGYAAFCETALDGRPLWGVGIDEEEAEAVRRAALAAARRALGEKRAAPRAARNAAVREPVA</sequence>
<dbReference type="NCBIfam" id="NF002991">
    <property type="entry name" value="PRK03739.1"/>
    <property type="match status" value="1"/>
</dbReference>
<feature type="region of interest" description="Disordered" evidence="6">
    <location>
        <begin position="1"/>
        <end position="27"/>
    </location>
</feature>
<keyword evidence="4 5" id="KW-0808">Transferase</keyword>
<feature type="compositionally biased region" description="Basic and acidic residues" evidence="6">
    <location>
        <begin position="1"/>
        <end position="15"/>
    </location>
</feature>
<dbReference type="EC" id="2.3.3.13" evidence="3"/>
<dbReference type="SUPFAM" id="SSF89000">
    <property type="entry name" value="post-HMGL domain-like"/>
    <property type="match status" value="1"/>
</dbReference>
<evidence type="ECO:0000256" key="5">
    <source>
        <dbReference type="RuleBase" id="RU003523"/>
    </source>
</evidence>
<dbReference type="Gene3D" id="3.30.160.270">
    <property type="match status" value="1"/>
</dbReference>
<protein>
    <recommendedName>
        <fullName evidence="3">2-isopropylmalate synthase</fullName>
        <ecNumber evidence="3">2.3.3.13</ecNumber>
    </recommendedName>
</protein>
<keyword evidence="8" id="KW-0012">Acyltransferase</keyword>
<dbReference type="PANTHER" id="PTHR46911:SF1">
    <property type="entry name" value="2-ISOPROPYLMALATE SYNTHASE"/>
    <property type="match status" value="1"/>
</dbReference>
<evidence type="ECO:0000256" key="3">
    <source>
        <dbReference type="ARBA" id="ARBA00012973"/>
    </source>
</evidence>
<dbReference type="GO" id="GO:0003852">
    <property type="term" value="F:2-isopropylmalate synthase activity"/>
    <property type="evidence" value="ECO:0007669"/>
    <property type="project" value="UniProtKB-EC"/>
</dbReference>
<dbReference type="InterPro" id="IPR002034">
    <property type="entry name" value="AIPM/Hcit_synth_CS"/>
</dbReference>
<proteinExistence type="inferred from homology"/>
<evidence type="ECO:0000313" key="8">
    <source>
        <dbReference type="EMBL" id="MFC5058610.1"/>
    </source>
</evidence>
<dbReference type="InterPro" id="IPR013785">
    <property type="entry name" value="Aldolase_TIM"/>
</dbReference>
<dbReference type="Pfam" id="PF00682">
    <property type="entry name" value="HMGL-like"/>
    <property type="match status" value="1"/>
</dbReference>
<gene>
    <name evidence="8" type="ORF">ACFPFM_33280</name>
</gene>
<evidence type="ECO:0000256" key="4">
    <source>
        <dbReference type="ARBA" id="ARBA00022679"/>
    </source>
</evidence>
<comment type="similarity">
    <text evidence="2">Belongs to the alpha-IPM synthase/homocitrate synthase family. LeuA type 2 subfamily.</text>
</comment>
<dbReference type="PROSITE" id="PS50991">
    <property type="entry name" value="PYR_CT"/>
    <property type="match status" value="1"/>
</dbReference>
<dbReference type="PROSITE" id="PS00815">
    <property type="entry name" value="AIPM_HOMOCIT_SYNTH_1"/>
    <property type="match status" value="1"/>
</dbReference>
<feature type="domain" description="Pyruvate carboxyltransferase" evidence="7">
    <location>
        <begin position="51"/>
        <end position="325"/>
    </location>
</feature>
<dbReference type="SUPFAM" id="SSF51569">
    <property type="entry name" value="Aldolase"/>
    <property type="match status" value="1"/>
</dbReference>
<comment type="catalytic activity">
    <reaction evidence="1">
        <text>3-methyl-2-oxobutanoate + acetyl-CoA + H2O = (2S)-2-isopropylmalate + CoA + H(+)</text>
        <dbReference type="Rhea" id="RHEA:21524"/>
        <dbReference type="ChEBI" id="CHEBI:1178"/>
        <dbReference type="ChEBI" id="CHEBI:11851"/>
        <dbReference type="ChEBI" id="CHEBI:15377"/>
        <dbReference type="ChEBI" id="CHEBI:15378"/>
        <dbReference type="ChEBI" id="CHEBI:57287"/>
        <dbReference type="ChEBI" id="CHEBI:57288"/>
        <dbReference type="EC" id="2.3.3.13"/>
    </reaction>
</comment>
<accession>A0ABV9Y7D1</accession>
<evidence type="ECO:0000256" key="6">
    <source>
        <dbReference type="SAM" id="MobiDB-lite"/>
    </source>
</evidence>
<organism evidence="8 9">
    <name type="scientific">Saccharothrix xinjiangensis</name>
    <dbReference type="NCBI Taxonomy" id="204798"/>
    <lineage>
        <taxon>Bacteria</taxon>
        <taxon>Bacillati</taxon>
        <taxon>Actinomycetota</taxon>
        <taxon>Actinomycetes</taxon>
        <taxon>Pseudonocardiales</taxon>
        <taxon>Pseudonocardiaceae</taxon>
        <taxon>Saccharothrix</taxon>
    </lineage>
</organism>
<dbReference type="PANTHER" id="PTHR46911">
    <property type="match status" value="1"/>
</dbReference>
<evidence type="ECO:0000259" key="7">
    <source>
        <dbReference type="PROSITE" id="PS50991"/>
    </source>
</evidence>
<dbReference type="Gene3D" id="3.20.20.70">
    <property type="entry name" value="Aldolase class I"/>
    <property type="match status" value="1"/>
</dbReference>
<dbReference type="Pfam" id="PF22615">
    <property type="entry name" value="IPMS_D2"/>
    <property type="match status" value="1"/>
</dbReference>
<dbReference type="RefSeq" id="WP_344038857.1">
    <property type="nucleotide sequence ID" value="NZ_BAAAKE010000013.1"/>
</dbReference>
<reference evidence="9" key="1">
    <citation type="journal article" date="2019" name="Int. J. Syst. Evol. Microbiol.">
        <title>The Global Catalogue of Microorganisms (GCM) 10K type strain sequencing project: providing services to taxonomists for standard genome sequencing and annotation.</title>
        <authorList>
            <consortium name="The Broad Institute Genomics Platform"/>
            <consortium name="The Broad Institute Genome Sequencing Center for Infectious Disease"/>
            <person name="Wu L."/>
            <person name="Ma J."/>
        </authorList>
    </citation>
    <scope>NUCLEOTIDE SEQUENCE [LARGE SCALE GENOMIC DNA]</scope>
    <source>
        <strain evidence="9">KCTC 12848</strain>
    </source>
</reference>
<evidence type="ECO:0000313" key="9">
    <source>
        <dbReference type="Proteomes" id="UP001595833"/>
    </source>
</evidence>